<dbReference type="Proteomes" id="UP001235030">
    <property type="component" value="Chromosome"/>
</dbReference>
<accession>A0ABY9Q0E7</accession>
<dbReference type="EMBL" id="CP101637">
    <property type="protein sequence ID" value="WMT81442.1"/>
    <property type="molecule type" value="Genomic_DNA"/>
</dbReference>
<reference evidence="1 2" key="1">
    <citation type="submission" date="2022-07" db="EMBL/GenBank/DDBJ databases">
        <title>Genome sequence of Terrisporobacter mayombei DSM6539.</title>
        <authorList>
            <person name="Boeer T."/>
            <person name="Bengelsdorf F.R."/>
            <person name="Daniel R."/>
            <person name="Poehlein A."/>
        </authorList>
    </citation>
    <scope>NUCLEOTIDE SEQUENCE [LARGE SCALE GENOMIC DNA]</scope>
    <source>
        <strain evidence="1 2">DSM 6539</strain>
    </source>
</reference>
<sequence>MPHKRKKVRKFCELLKQETNLSIEFWYERLSTVVAERSLI</sequence>
<dbReference type="InterPro" id="IPR012337">
    <property type="entry name" value="RNaseH-like_sf"/>
</dbReference>
<dbReference type="InterPro" id="IPR005227">
    <property type="entry name" value="YqgF"/>
</dbReference>
<dbReference type="SUPFAM" id="SSF53098">
    <property type="entry name" value="Ribonuclease H-like"/>
    <property type="match status" value="1"/>
</dbReference>
<evidence type="ECO:0000313" key="1">
    <source>
        <dbReference type="EMBL" id="WMT81442.1"/>
    </source>
</evidence>
<name>A0ABY9Q0E7_9FIRM</name>
<dbReference type="RefSeq" id="WP_265589396.1">
    <property type="nucleotide sequence ID" value="NZ_JAHZMP010000001.1"/>
</dbReference>
<dbReference type="Gene3D" id="3.30.420.140">
    <property type="entry name" value="YqgF/RNase H-like domain"/>
    <property type="match status" value="1"/>
</dbReference>
<keyword evidence="2" id="KW-1185">Reference proteome</keyword>
<organism evidence="1 2">
    <name type="scientific">Terrisporobacter mayombei</name>
    <dbReference type="NCBI Taxonomy" id="1541"/>
    <lineage>
        <taxon>Bacteria</taxon>
        <taxon>Bacillati</taxon>
        <taxon>Bacillota</taxon>
        <taxon>Clostridia</taxon>
        <taxon>Peptostreptococcales</taxon>
        <taxon>Peptostreptococcaceae</taxon>
        <taxon>Terrisporobacter</taxon>
    </lineage>
</organism>
<evidence type="ECO:0000313" key="2">
    <source>
        <dbReference type="Proteomes" id="UP001235030"/>
    </source>
</evidence>
<protein>
    <submittedName>
        <fullName evidence="1">Uncharacterized protein</fullName>
    </submittedName>
</protein>
<dbReference type="InterPro" id="IPR037027">
    <property type="entry name" value="YqgF/RNaseH-like_dom_sf"/>
</dbReference>
<dbReference type="Pfam" id="PF03652">
    <property type="entry name" value="RuvX"/>
    <property type="match status" value="1"/>
</dbReference>
<gene>
    <name evidence="1" type="ORF">TEMA_17820</name>
</gene>
<proteinExistence type="predicted"/>